<dbReference type="PROSITE" id="PS00375">
    <property type="entry name" value="UDPGT"/>
    <property type="match status" value="1"/>
</dbReference>
<comment type="similarity">
    <text evidence="1 4">Belongs to the UDP-glycosyltransferase family.</text>
</comment>
<evidence type="ECO:0000256" key="2">
    <source>
        <dbReference type="ARBA" id="ARBA00022676"/>
    </source>
</evidence>
<comment type="catalytic activity">
    <reaction evidence="5">
        <text>glucuronate acceptor + UDP-alpha-D-glucuronate = acceptor beta-D-glucuronoside + UDP + H(+)</text>
        <dbReference type="Rhea" id="RHEA:21032"/>
        <dbReference type="ChEBI" id="CHEBI:15378"/>
        <dbReference type="ChEBI" id="CHEBI:58052"/>
        <dbReference type="ChEBI" id="CHEBI:58223"/>
        <dbReference type="ChEBI" id="CHEBI:132367"/>
        <dbReference type="ChEBI" id="CHEBI:132368"/>
        <dbReference type="EC" id="2.4.1.17"/>
    </reaction>
</comment>
<sequence length="515" mass="59140">MKTEITIIIFTIFLKCIQCSKILAIFNTPSKSHSLLGFKLAEGLIRRGHHVTMLSTFKNKPMENYTHIHLESLQNYREFQKNATQSKDKNSIFRIYNYILEMSEIFWNDDNIRKIIREKPKYDVIIMISFCNDGALGIGHHLEIPVVLLNPIGSTSLANSYLANPNMAYIPNPVITRSADNFFGRLVAVTMNAVIAFLIRTLIDPYQQDIMRKYLPNSPPIWELQNNVSLMLVNSHFSVEPARPYVPNMIPIGGFHLDIVEEMSENMRIWLDNADNGAILFCLGSTISISSIEKEKLLAIIKVLGEMAPMKVIFKSEVDIENIPSNILVEKWLPQAAILAHPNMKLLICHGGLNSNIESVFYGVPMLGIPFFGDQTLNIEEAQKAGYGVLLEKKYITEETFRMKIQEIVNNPQYTLNAKKKSALMREQPVKPMDNAIFWIEHIIEFGEGSHLKNNGIGLAWYELYMLDIYCFFLGFTLLFLISIYFMTKIFMRILKICMKRLYSRTTKLKIKKEN</sequence>
<gene>
    <name evidence="6" type="ORF">WA026_014969</name>
</gene>
<dbReference type="InterPro" id="IPR050271">
    <property type="entry name" value="UDP-glycosyltransferase"/>
</dbReference>
<feature type="chain" id="PRO_5043085594" description="UDP-glucuronosyltransferase" evidence="5">
    <location>
        <begin position="20"/>
        <end position="515"/>
    </location>
</feature>
<reference evidence="6 7" key="1">
    <citation type="submission" date="2023-03" db="EMBL/GenBank/DDBJ databases">
        <title>Genome insight into feeding habits of ladybird beetles.</title>
        <authorList>
            <person name="Li H.-S."/>
            <person name="Huang Y.-H."/>
            <person name="Pang H."/>
        </authorList>
    </citation>
    <scope>NUCLEOTIDE SEQUENCE [LARGE SCALE GENOMIC DNA]</scope>
    <source>
        <strain evidence="6">SYSU_2023b</strain>
        <tissue evidence="6">Whole body</tissue>
    </source>
</reference>
<keyword evidence="3 4" id="KW-0808">Transferase</keyword>
<dbReference type="AlphaFoldDB" id="A0AAW1U2K3"/>
<proteinExistence type="inferred from homology"/>
<evidence type="ECO:0000256" key="1">
    <source>
        <dbReference type="ARBA" id="ARBA00009995"/>
    </source>
</evidence>
<feature type="transmembrane region" description="Helical" evidence="5">
    <location>
        <begin position="469"/>
        <end position="488"/>
    </location>
</feature>
<dbReference type="InterPro" id="IPR002213">
    <property type="entry name" value="UDP_glucos_trans"/>
</dbReference>
<dbReference type="Pfam" id="PF00201">
    <property type="entry name" value="UDPGT"/>
    <property type="match status" value="1"/>
</dbReference>
<evidence type="ECO:0000313" key="6">
    <source>
        <dbReference type="EMBL" id="KAK9876730.1"/>
    </source>
</evidence>
<dbReference type="GO" id="GO:0016020">
    <property type="term" value="C:membrane"/>
    <property type="evidence" value="ECO:0007669"/>
    <property type="project" value="UniProtKB-SubCell"/>
</dbReference>
<comment type="caution">
    <text evidence="6">The sequence shown here is derived from an EMBL/GenBank/DDBJ whole genome shotgun (WGS) entry which is preliminary data.</text>
</comment>
<keyword evidence="5" id="KW-0472">Membrane</keyword>
<keyword evidence="5" id="KW-1133">Transmembrane helix</keyword>
<name>A0AAW1U2K3_9CUCU</name>
<dbReference type="Gene3D" id="3.40.50.2000">
    <property type="entry name" value="Glycogen Phosphorylase B"/>
    <property type="match status" value="2"/>
</dbReference>
<dbReference type="EC" id="2.4.1.17" evidence="5"/>
<evidence type="ECO:0000256" key="4">
    <source>
        <dbReference type="RuleBase" id="RU003718"/>
    </source>
</evidence>
<dbReference type="EMBL" id="JARQZJ010000038">
    <property type="protein sequence ID" value="KAK9876730.1"/>
    <property type="molecule type" value="Genomic_DNA"/>
</dbReference>
<organism evidence="6 7">
    <name type="scientific">Henosepilachna vigintioctopunctata</name>
    <dbReference type="NCBI Taxonomy" id="420089"/>
    <lineage>
        <taxon>Eukaryota</taxon>
        <taxon>Metazoa</taxon>
        <taxon>Ecdysozoa</taxon>
        <taxon>Arthropoda</taxon>
        <taxon>Hexapoda</taxon>
        <taxon>Insecta</taxon>
        <taxon>Pterygota</taxon>
        <taxon>Neoptera</taxon>
        <taxon>Endopterygota</taxon>
        <taxon>Coleoptera</taxon>
        <taxon>Polyphaga</taxon>
        <taxon>Cucujiformia</taxon>
        <taxon>Coccinelloidea</taxon>
        <taxon>Coccinellidae</taxon>
        <taxon>Epilachninae</taxon>
        <taxon>Epilachnini</taxon>
        <taxon>Henosepilachna</taxon>
    </lineage>
</organism>
<keyword evidence="5" id="KW-0812">Transmembrane</keyword>
<keyword evidence="7" id="KW-1185">Reference proteome</keyword>
<dbReference type="CDD" id="cd03784">
    <property type="entry name" value="GT1_Gtf-like"/>
    <property type="match status" value="1"/>
</dbReference>
<comment type="subcellular location">
    <subcellularLocation>
        <location evidence="5">Membrane</location>
        <topology evidence="5">Single-pass membrane protein</topology>
    </subcellularLocation>
</comment>
<dbReference type="SUPFAM" id="SSF53756">
    <property type="entry name" value="UDP-Glycosyltransferase/glycogen phosphorylase"/>
    <property type="match status" value="1"/>
</dbReference>
<dbReference type="PANTHER" id="PTHR48043">
    <property type="entry name" value="EG:EG0003.4 PROTEIN-RELATED"/>
    <property type="match status" value="1"/>
</dbReference>
<protein>
    <recommendedName>
        <fullName evidence="5">UDP-glucuronosyltransferase</fullName>
        <ecNumber evidence="5">2.4.1.17</ecNumber>
    </recommendedName>
</protein>
<evidence type="ECO:0000313" key="7">
    <source>
        <dbReference type="Proteomes" id="UP001431783"/>
    </source>
</evidence>
<dbReference type="InterPro" id="IPR035595">
    <property type="entry name" value="UDP_glycos_trans_CS"/>
</dbReference>
<accession>A0AAW1U2K3</accession>
<dbReference type="GO" id="GO:0015020">
    <property type="term" value="F:glucuronosyltransferase activity"/>
    <property type="evidence" value="ECO:0007669"/>
    <property type="project" value="UniProtKB-EC"/>
</dbReference>
<evidence type="ECO:0000256" key="3">
    <source>
        <dbReference type="ARBA" id="ARBA00022679"/>
    </source>
</evidence>
<keyword evidence="5" id="KW-0732">Signal</keyword>
<dbReference type="Proteomes" id="UP001431783">
    <property type="component" value="Unassembled WGS sequence"/>
</dbReference>
<evidence type="ECO:0000256" key="5">
    <source>
        <dbReference type="RuleBase" id="RU362059"/>
    </source>
</evidence>
<dbReference type="FunFam" id="3.40.50.2000:FF:000050">
    <property type="entry name" value="UDP-glucuronosyltransferase"/>
    <property type="match status" value="1"/>
</dbReference>
<keyword evidence="2 4" id="KW-0328">Glycosyltransferase</keyword>
<dbReference type="PANTHER" id="PTHR48043:SF159">
    <property type="entry name" value="EG:EG0003.4 PROTEIN-RELATED"/>
    <property type="match status" value="1"/>
</dbReference>
<feature type="signal peptide" evidence="5">
    <location>
        <begin position="1"/>
        <end position="19"/>
    </location>
</feature>